<evidence type="ECO:0000313" key="7">
    <source>
        <dbReference type="Proteomes" id="UP000663686"/>
    </source>
</evidence>
<dbReference type="InterPro" id="IPR002347">
    <property type="entry name" value="SDR_fam"/>
</dbReference>
<feature type="region of interest" description="Disordered" evidence="4">
    <location>
        <begin position="93"/>
        <end position="117"/>
    </location>
</feature>
<accession>A0ABX7GAJ0</accession>
<evidence type="ECO:0000256" key="4">
    <source>
        <dbReference type="SAM" id="MobiDB-lite"/>
    </source>
</evidence>
<dbReference type="PANTHER" id="PTHR44196">
    <property type="entry name" value="DEHYDROGENASE/REDUCTASE SDR FAMILY MEMBER 7B"/>
    <property type="match status" value="1"/>
</dbReference>
<keyword evidence="7" id="KW-1185">Reference proteome</keyword>
<evidence type="ECO:0000256" key="2">
    <source>
        <dbReference type="ARBA" id="ARBA00023002"/>
    </source>
</evidence>
<evidence type="ECO:0000256" key="3">
    <source>
        <dbReference type="RuleBase" id="RU000363"/>
    </source>
</evidence>
<dbReference type="RefSeq" id="WP_203418335.1">
    <property type="nucleotide sequence ID" value="NZ_CP069352.1"/>
</dbReference>
<evidence type="ECO:0000256" key="1">
    <source>
        <dbReference type="ARBA" id="ARBA00006484"/>
    </source>
</evidence>
<dbReference type="PANTHER" id="PTHR44196:SF1">
    <property type="entry name" value="DEHYDROGENASE_REDUCTASE SDR FAMILY MEMBER 7B"/>
    <property type="match status" value="1"/>
</dbReference>
<sequence>MIAPETGMRPGERYRIDSVERAPQFPGFFLDGRYYLGPELQTAVGWLEGQTFVYDMLDPNGEPIYPDRVVGRIEALTLVMADGLRLAVEQMPYETETVTPSTPPPSPEPLAPKQSAASPRLAGKLVVITGASSGIGRAAAHAFADEHARLVLAARDGVALAEVVDECAARGAAALAVRTDVTSNEQMQQLAEQAAEFGNGRIDVWINNAGVGAVGDFAQTPLKVHEQVLQTDLLGYLRGAYVVWPYFKAQQQGILINTLSLGSWVAQPYAAAYSASKYGLIGLTEALRGELVGQPNIHVCNIYPAVIDTPGFRDGANYTGHALKPPPPIYEPQRVASAMVNCALKPKPQVTVGSAATLARVAHFLLPGFSQLSGWLTRRGIQRSPASETSTGNLFTPPSGERRVEGGWRQPTRPSPLLVAGAAVLVGGCLLALNRARGRHR</sequence>
<feature type="region of interest" description="Disordered" evidence="4">
    <location>
        <begin position="382"/>
        <end position="412"/>
    </location>
</feature>
<protein>
    <submittedName>
        <fullName evidence="6">SDR family oxidoreductase</fullName>
    </submittedName>
</protein>
<keyword evidence="5" id="KW-1133">Transmembrane helix</keyword>
<evidence type="ECO:0000313" key="6">
    <source>
        <dbReference type="EMBL" id="QRK82165.1"/>
    </source>
</evidence>
<dbReference type="InterPro" id="IPR020904">
    <property type="entry name" value="Sc_DH/Rdtase_CS"/>
</dbReference>
<name>A0ABX7GAJ0_9PSED</name>
<organism evidence="6 7">
    <name type="scientific">Pseudomonas granadensis</name>
    <dbReference type="NCBI Taxonomy" id="1421430"/>
    <lineage>
        <taxon>Bacteria</taxon>
        <taxon>Pseudomonadati</taxon>
        <taxon>Pseudomonadota</taxon>
        <taxon>Gammaproteobacteria</taxon>
        <taxon>Pseudomonadales</taxon>
        <taxon>Pseudomonadaceae</taxon>
        <taxon>Pseudomonas</taxon>
    </lineage>
</organism>
<keyword evidence="5" id="KW-0472">Membrane</keyword>
<dbReference type="InterPro" id="IPR036291">
    <property type="entry name" value="NAD(P)-bd_dom_sf"/>
</dbReference>
<feature type="transmembrane region" description="Helical" evidence="5">
    <location>
        <begin position="415"/>
        <end position="433"/>
    </location>
</feature>
<feature type="compositionally biased region" description="Pro residues" evidence="4">
    <location>
        <begin position="101"/>
        <end position="110"/>
    </location>
</feature>
<keyword evidence="2" id="KW-0560">Oxidoreductase</keyword>
<dbReference type="Pfam" id="PF00106">
    <property type="entry name" value="adh_short"/>
    <property type="match status" value="1"/>
</dbReference>
<dbReference type="Gene3D" id="3.40.50.720">
    <property type="entry name" value="NAD(P)-binding Rossmann-like Domain"/>
    <property type="match status" value="1"/>
</dbReference>
<gene>
    <name evidence="6" type="ORF">JN757_16530</name>
</gene>
<dbReference type="SUPFAM" id="SSF51735">
    <property type="entry name" value="NAD(P)-binding Rossmann-fold domains"/>
    <property type="match status" value="1"/>
</dbReference>
<keyword evidence="5" id="KW-0812">Transmembrane</keyword>
<comment type="similarity">
    <text evidence="1 3">Belongs to the short-chain dehydrogenases/reductases (SDR) family.</text>
</comment>
<proteinExistence type="inferred from homology"/>
<dbReference type="EMBL" id="CP069352">
    <property type="protein sequence ID" value="QRK82165.1"/>
    <property type="molecule type" value="Genomic_DNA"/>
</dbReference>
<dbReference type="PRINTS" id="PR00081">
    <property type="entry name" value="GDHRDH"/>
</dbReference>
<dbReference type="NCBIfam" id="NF004792">
    <property type="entry name" value="PRK06139.1"/>
    <property type="match status" value="1"/>
</dbReference>
<dbReference type="PRINTS" id="PR00080">
    <property type="entry name" value="SDRFAMILY"/>
</dbReference>
<dbReference type="PROSITE" id="PS00061">
    <property type="entry name" value="ADH_SHORT"/>
    <property type="match status" value="1"/>
</dbReference>
<dbReference type="Proteomes" id="UP000663686">
    <property type="component" value="Chromosome"/>
</dbReference>
<evidence type="ECO:0000256" key="5">
    <source>
        <dbReference type="SAM" id="Phobius"/>
    </source>
</evidence>
<reference evidence="6 7" key="1">
    <citation type="submission" date="2021-03" db="EMBL/GenBank/DDBJ databases">
        <title>P. granadensis CT364 genome publication.</title>
        <authorList>
            <person name="Stach J."/>
            <person name="Montero-Calasanz Md.C."/>
        </authorList>
    </citation>
    <scope>NUCLEOTIDE SEQUENCE [LARGE SCALE GENOMIC DNA]</scope>
    <source>
        <strain evidence="6 7">CT364</strain>
    </source>
</reference>
<feature type="compositionally biased region" description="Polar residues" evidence="4">
    <location>
        <begin position="384"/>
        <end position="396"/>
    </location>
</feature>